<dbReference type="OrthoDB" id="9795306at2"/>
<evidence type="ECO:0000313" key="2">
    <source>
        <dbReference type="EMBL" id="KSU48837.1"/>
    </source>
</evidence>
<dbReference type="EMBL" id="LNQL01000003">
    <property type="protein sequence ID" value="KSU48837.1"/>
    <property type="molecule type" value="Genomic_DNA"/>
</dbReference>
<dbReference type="Proteomes" id="UP000053797">
    <property type="component" value="Unassembled WGS sequence"/>
</dbReference>
<organism evidence="2 3">
    <name type="scientific">Exiguobacterium indicum</name>
    <dbReference type="NCBI Taxonomy" id="296995"/>
    <lineage>
        <taxon>Bacteria</taxon>
        <taxon>Bacillati</taxon>
        <taxon>Bacillota</taxon>
        <taxon>Bacilli</taxon>
        <taxon>Bacillales</taxon>
        <taxon>Bacillales Family XII. Incertae Sedis</taxon>
        <taxon>Exiguobacterium</taxon>
    </lineage>
</organism>
<evidence type="ECO:0000259" key="1">
    <source>
        <dbReference type="Pfam" id="PF00903"/>
    </source>
</evidence>
<proteinExistence type="predicted"/>
<dbReference type="SUPFAM" id="SSF54593">
    <property type="entry name" value="Glyoxalase/Bleomycin resistance protein/Dihydroxybiphenyl dioxygenase"/>
    <property type="match status" value="1"/>
</dbReference>
<feature type="domain" description="Glyoxalase/fosfomycin resistance/dioxygenase" evidence="1">
    <location>
        <begin position="3"/>
        <end position="133"/>
    </location>
</feature>
<dbReference type="RefSeq" id="WP_023466907.1">
    <property type="nucleotide sequence ID" value="NZ_FMYN01000003.1"/>
</dbReference>
<accession>A0A0V8GF18</accession>
<dbReference type="Pfam" id="PF00903">
    <property type="entry name" value="Glyoxalase"/>
    <property type="match status" value="1"/>
</dbReference>
<name>A0A0V8GF18_9BACL</name>
<dbReference type="PANTHER" id="PTHR33990:SF1">
    <property type="entry name" value="PROTEIN YJDN"/>
    <property type="match status" value="1"/>
</dbReference>
<reference evidence="2 3" key="1">
    <citation type="journal article" date="2015" name="Int. J. Syst. Evol. Microbiol.">
        <title>Exiguobacterium enclense sp. nov., isolated from sediment.</title>
        <authorList>
            <person name="Dastager S.G."/>
            <person name="Mawlankar R."/>
            <person name="Sonalkar V.V."/>
            <person name="Thorat M.N."/>
            <person name="Mual P."/>
            <person name="Verma A."/>
            <person name="Krishnamurthi S."/>
            <person name="Tang S.K."/>
            <person name="Li W.J."/>
        </authorList>
    </citation>
    <scope>NUCLEOTIDE SEQUENCE [LARGE SCALE GENOMIC DNA]</scope>
    <source>
        <strain evidence="2 3">NIO-1109</strain>
    </source>
</reference>
<dbReference type="AlphaFoldDB" id="A0A0V8GF18"/>
<dbReference type="CDD" id="cd06588">
    <property type="entry name" value="PhnB_like"/>
    <property type="match status" value="1"/>
</dbReference>
<gene>
    <name evidence="2" type="ORF">AS033_10945</name>
</gene>
<dbReference type="Gene3D" id="3.10.180.10">
    <property type="entry name" value="2,3-Dihydroxybiphenyl 1,2-Dioxygenase, domain 1"/>
    <property type="match status" value="1"/>
</dbReference>
<dbReference type="InterPro" id="IPR029068">
    <property type="entry name" value="Glyas_Bleomycin-R_OHBP_Dase"/>
</dbReference>
<dbReference type="InterPro" id="IPR028973">
    <property type="entry name" value="PhnB-like"/>
</dbReference>
<protein>
    <submittedName>
        <fullName evidence="2">Glyoxalase</fullName>
    </submittedName>
</protein>
<sequence>MPINPYLVFNGNTREALTFYAQVFGQEIPDIMEFGPGPGPDGQPYPEEMQSLVLHAELIVHGTRLMFSDAMPHDPVTIGQNVTLALHLSDVDVLQKTFDQLAKDGNIIMPIQKTFWSEAYGIVEDTFGVQWQVNHVVSEVPTT</sequence>
<comment type="caution">
    <text evidence="2">The sequence shown here is derived from an EMBL/GenBank/DDBJ whole genome shotgun (WGS) entry which is preliminary data.</text>
</comment>
<dbReference type="InterPro" id="IPR004360">
    <property type="entry name" value="Glyas_Fos-R_dOase_dom"/>
</dbReference>
<evidence type="ECO:0000313" key="3">
    <source>
        <dbReference type="Proteomes" id="UP000053797"/>
    </source>
</evidence>
<dbReference type="PANTHER" id="PTHR33990">
    <property type="entry name" value="PROTEIN YJDN-RELATED"/>
    <property type="match status" value="1"/>
</dbReference>